<comment type="caution">
    <text evidence="1">The sequence shown here is derived from an EMBL/GenBank/DDBJ whole genome shotgun (WGS) entry which is preliminary data.</text>
</comment>
<protein>
    <submittedName>
        <fullName evidence="1">Uncharacterized protein</fullName>
    </submittedName>
</protein>
<dbReference type="EMBL" id="AJTX02000006">
    <property type="protein sequence ID" value="KKI98874.1"/>
    <property type="molecule type" value="Genomic_DNA"/>
</dbReference>
<evidence type="ECO:0000313" key="2">
    <source>
        <dbReference type="Proteomes" id="UP000034681"/>
    </source>
</evidence>
<accession>A0A0M2PRV4</accession>
<organism evidence="1 2">
    <name type="scientific">Prochlorothrix hollandica PCC 9006 = CALU 1027</name>
    <dbReference type="NCBI Taxonomy" id="317619"/>
    <lineage>
        <taxon>Bacteria</taxon>
        <taxon>Bacillati</taxon>
        <taxon>Cyanobacteriota</taxon>
        <taxon>Cyanophyceae</taxon>
        <taxon>Prochlorotrichales</taxon>
        <taxon>Prochlorotrichaceae</taxon>
        <taxon>Prochlorothrix</taxon>
    </lineage>
</organism>
<proteinExistence type="predicted"/>
<reference evidence="1" key="1">
    <citation type="submission" date="2012-04" db="EMBL/GenBank/DDBJ databases">
        <authorList>
            <person name="Borisov I.G."/>
            <person name="Ivanikova N.V."/>
            <person name="Pinevich A.V."/>
        </authorList>
    </citation>
    <scope>NUCLEOTIDE SEQUENCE</scope>
    <source>
        <strain evidence="1">CALU 1027</strain>
    </source>
</reference>
<dbReference type="Proteomes" id="UP000034681">
    <property type="component" value="Unassembled WGS sequence"/>
</dbReference>
<name>A0A0M2PRV4_PROHO</name>
<gene>
    <name evidence="1" type="ORF">PROH_13575</name>
</gene>
<sequence length="60" mass="6454">MQSFESSSKIGGCKGSGGRFAVTPPNAEIFCSVYRAPRLIGLGEADRHNPDSYVGHWAKI</sequence>
<evidence type="ECO:0000313" key="1">
    <source>
        <dbReference type="EMBL" id="KKI98874.1"/>
    </source>
</evidence>
<keyword evidence="2" id="KW-1185">Reference proteome</keyword>
<dbReference type="AlphaFoldDB" id="A0A0M2PRV4"/>